<evidence type="ECO:0000313" key="1">
    <source>
        <dbReference type="EMBL" id="KAF9646959.1"/>
    </source>
</evidence>
<comment type="caution">
    <text evidence="1">The sequence shown here is derived from an EMBL/GenBank/DDBJ whole genome shotgun (WGS) entry which is preliminary data.</text>
</comment>
<reference evidence="1" key="2">
    <citation type="journal article" date="2020" name="Nat. Commun.">
        <title>Large-scale genome sequencing of mycorrhizal fungi provides insights into the early evolution of symbiotic traits.</title>
        <authorList>
            <person name="Miyauchi S."/>
            <person name="Kiss E."/>
            <person name="Kuo A."/>
            <person name="Drula E."/>
            <person name="Kohler A."/>
            <person name="Sanchez-Garcia M."/>
            <person name="Morin E."/>
            <person name="Andreopoulos B."/>
            <person name="Barry K.W."/>
            <person name="Bonito G."/>
            <person name="Buee M."/>
            <person name="Carver A."/>
            <person name="Chen C."/>
            <person name="Cichocki N."/>
            <person name="Clum A."/>
            <person name="Culley D."/>
            <person name="Crous P.W."/>
            <person name="Fauchery L."/>
            <person name="Girlanda M."/>
            <person name="Hayes R.D."/>
            <person name="Keri Z."/>
            <person name="LaButti K."/>
            <person name="Lipzen A."/>
            <person name="Lombard V."/>
            <person name="Magnuson J."/>
            <person name="Maillard F."/>
            <person name="Murat C."/>
            <person name="Nolan M."/>
            <person name="Ohm R.A."/>
            <person name="Pangilinan J."/>
            <person name="Pereira M.F."/>
            <person name="Perotto S."/>
            <person name="Peter M."/>
            <person name="Pfister S."/>
            <person name="Riley R."/>
            <person name="Sitrit Y."/>
            <person name="Stielow J.B."/>
            <person name="Szollosi G."/>
            <person name="Zifcakova L."/>
            <person name="Stursova M."/>
            <person name="Spatafora J.W."/>
            <person name="Tedersoo L."/>
            <person name="Vaario L.M."/>
            <person name="Yamada A."/>
            <person name="Yan M."/>
            <person name="Wang P."/>
            <person name="Xu J."/>
            <person name="Bruns T."/>
            <person name="Baldrian P."/>
            <person name="Vilgalys R."/>
            <person name="Dunand C."/>
            <person name="Henrissat B."/>
            <person name="Grigoriev I.V."/>
            <person name="Hibbett D."/>
            <person name="Nagy L.G."/>
            <person name="Martin F.M."/>
        </authorList>
    </citation>
    <scope>NUCLEOTIDE SEQUENCE</scope>
    <source>
        <strain evidence="1">P2</strain>
    </source>
</reference>
<evidence type="ECO:0000313" key="2">
    <source>
        <dbReference type="Proteomes" id="UP000886501"/>
    </source>
</evidence>
<protein>
    <submittedName>
        <fullName evidence="1">Uncharacterized protein</fullName>
    </submittedName>
</protein>
<keyword evidence="2" id="KW-1185">Reference proteome</keyword>
<accession>A0ACB6ZB33</accession>
<dbReference type="EMBL" id="MU118044">
    <property type="protein sequence ID" value="KAF9646959.1"/>
    <property type="molecule type" value="Genomic_DNA"/>
</dbReference>
<name>A0ACB6ZB33_THEGA</name>
<sequence>MAREREKRSEAQTETLTDRFRERWNDGNQRKPMESNEQPHFKPQLFSPIHHASRFQERGRDSESLPPFLPRPNLESL</sequence>
<reference evidence="1" key="1">
    <citation type="submission" date="2019-10" db="EMBL/GenBank/DDBJ databases">
        <authorList>
            <consortium name="DOE Joint Genome Institute"/>
            <person name="Kuo A."/>
            <person name="Miyauchi S."/>
            <person name="Kiss E."/>
            <person name="Drula E."/>
            <person name="Kohler A."/>
            <person name="Sanchez-Garcia M."/>
            <person name="Andreopoulos B."/>
            <person name="Barry K.W."/>
            <person name="Bonito G."/>
            <person name="Buee M."/>
            <person name="Carver A."/>
            <person name="Chen C."/>
            <person name="Cichocki N."/>
            <person name="Clum A."/>
            <person name="Culley D."/>
            <person name="Crous P.W."/>
            <person name="Fauchery L."/>
            <person name="Girlanda M."/>
            <person name="Hayes R."/>
            <person name="Keri Z."/>
            <person name="Labutti K."/>
            <person name="Lipzen A."/>
            <person name="Lombard V."/>
            <person name="Magnuson J."/>
            <person name="Maillard F."/>
            <person name="Morin E."/>
            <person name="Murat C."/>
            <person name="Nolan M."/>
            <person name="Ohm R."/>
            <person name="Pangilinan J."/>
            <person name="Pereira M."/>
            <person name="Perotto S."/>
            <person name="Peter M."/>
            <person name="Riley R."/>
            <person name="Sitrit Y."/>
            <person name="Stielow B."/>
            <person name="Szollosi G."/>
            <person name="Zifcakova L."/>
            <person name="Stursova M."/>
            <person name="Spatafora J.W."/>
            <person name="Tedersoo L."/>
            <person name="Vaario L.-M."/>
            <person name="Yamada A."/>
            <person name="Yan M."/>
            <person name="Wang P."/>
            <person name="Xu J."/>
            <person name="Bruns T."/>
            <person name="Baldrian P."/>
            <person name="Vilgalys R."/>
            <person name="Henrissat B."/>
            <person name="Grigoriev I.V."/>
            <person name="Hibbett D."/>
            <person name="Nagy L.G."/>
            <person name="Martin F.M."/>
        </authorList>
    </citation>
    <scope>NUCLEOTIDE SEQUENCE</scope>
    <source>
        <strain evidence="1">P2</strain>
    </source>
</reference>
<proteinExistence type="predicted"/>
<dbReference type="Proteomes" id="UP000886501">
    <property type="component" value="Unassembled WGS sequence"/>
</dbReference>
<organism evidence="1 2">
    <name type="scientific">Thelephora ganbajun</name>
    <name type="common">Ganba fungus</name>
    <dbReference type="NCBI Taxonomy" id="370292"/>
    <lineage>
        <taxon>Eukaryota</taxon>
        <taxon>Fungi</taxon>
        <taxon>Dikarya</taxon>
        <taxon>Basidiomycota</taxon>
        <taxon>Agaricomycotina</taxon>
        <taxon>Agaricomycetes</taxon>
        <taxon>Thelephorales</taxon>
        <taxon>Thelephoraceae</taxon>
        <taxon>Thelephora</taxon>
    </lineage>
</organism>
<gene>
    <name evidence="1" type="ORF">BDM02DRAFT_3117786</name>
</gene>